<dbReference type="EMBL" id="CP138327">
    <property type="protein sequence ID" value="WXU00532.1"/>
    <property type="molecule type" value="Genomic_DNA"/>
</dbReference>
<protein>
    <recommendedName>
        <fullName evidence="6">SURF1-like protein</fullName>
    </recommendedName>
</protein>
<evidence type="ECO:0000256" key="5">
    <source>
        <dbReference type="ARBA" id="ARBA00023136"/>
    </source>
</evidence>
<evidence type="ECO:0000313" key="7">
    <source>
        <dbReference type="EMBL" id="WXU00532.1"/>
    </source>
</evidence>
<name>A0AAU6PHQ4_9GAMM</name>
<gene>
    <name evidence="7" type="ORF">Ctma_1257</name>
</gene>
<dbReference type="InterPro" id="IPR002994">
    <property type="entry name" value="Surf1/Shy1"/>
</dbReference>
<evidence type="ECO:0000256" key="3">
    <source>
        <dbReference type="ARBA" id="ARBA00022692"/>
    </source>
</evidence>
<dbReference type="CDD" id="cd06662">
    <property type="entry name" value="SURF1"/>
    <property type="match status" value="1"/>
</dbReference>
<organism evidence="7">
    <name type="scientific">Catillopecten margaritatus gill symbiont</name>
    <dbReference type="NCBI Taxonomy" id="3083288"/>
    <lineage>
        <taxon>Bacteria</taxon>
        <taxon>Pseudomonadati</taxon>
        <taxon>Pseudomonadota</taxon>
        <taxon>Gammaproteobacteria</taxon>
        <taxon>sulfur-oxidizing symbionts</taxon>
    </lineage>
</organism>
<keyword evidence="3 6" id="KW-0812">Transmembrane</keyword>
<dbReference type="GO" id="GO:0005886">
    <property type="term" value="C:plasma membrane"/>
    <property type="evidence" value="ECO:0007669"/>
    <property type="project" value="UniProtKB-SubCell"/>
</dbReference>
<proteinExistence type="inferred from homology"/>
<dbReference type="AlphaFoldDB" id="A0AAU6PHQ4"/>
<feature type="transmembrane region" description="Helical" evidence="6">
    <location>
        <begin position="204"/>
        <end position="226"/>
    </location>
</feature>
<feature type="transmembrane region" description="Helical" evidence="6">
    <location>
        <begin position="6"/>
        <end position="25"/>
    </location>
</feature>
<reference evidence="7" key="1">
    <citation type="submission" date="2023-10" db="EMBL/GenBank/DDBJ databases">
        <title>The first scallop-associated chemosynthetic bacterial symbiont.</title>
        <authorList>
            <person name="Lin Y.-T."/>
            <person name="Sun J."/>
            <person name="Ip J.C.-H."/>
            <person name="He X."/>
            <person name="Gao Z.-M."/>
            <person name="Perez M."/>
            <person name="Xu T."/>
            <person name="Qian P.-Y."/>
            <person name="Qiu J.-W."/>
        </authorList>
    </citation>
    <scope>NUCLEOTIDE SEQUENCE</scope>
    <source>
        <strain evidence="7">Gill1</strain>
    </source>
</reference>
<dbReference type="PANTHER" id="PTHR23427:SF2">
    <property type="entry name" value="SURFEIT LOCUS PROTEIN 1"/>
    <property type="match status" value="1"/>
</dbReference>
<sequence length="234" mass="26811">MKRSFILPGVLISLTVWGLISLGFWQLDRADEKRAIEGAIVIAQSNPAQRVSDANELLNKEHYQVLLKGHYDNNKQFIYDNQIVNSTSGYYVLTPFILENKTAILVNRGFVPWYGNRATLADIKISNNPTTIQVKLIKPKERIKLKQQAISTTFPILIQSLNIKQLSKLSKHQIVPMLAQLDVKADNGFYRKWQPFYGSVDKHLGYALQWFLMALVLSMIAIHLFIKHKGYVKK</sequence>
<evidence type="ECO:0000256" key="2">
    <source>
        <dbReference type="ARBA" id="ARBA00007165"/>
    </source>
</evidence>
<evidence type="ECO:0000256" key="1">
    <source>
        <dbReference type="ARBA" id="ARBA00004370"/>
    </source>
</evidence>
<dbReference type="PROSITE" id="PS50895">
    <property type="entry name" value="SURF1"/>
    <property type="match status" value="1"/>
</dbReference>
<keyword evidence="4 6" id="KW-1133">Transmembrane helix</keyword>
<keyword evidence="5 6" id="KW-0472">Membrane</keyword>
<dbReference type="Pfam" id="PF02104">
    <property type="entry name" value="SURF1"/>
    <property type="match status" value="1"/>
</dbReference>
<comment type="similarity">
    <text evidence="2 6">Belongs to the SURF1 family.</text>
</comment>
<evidence type="ECO:0000256" key="6">
    <source>
        <dbReference type="RuleBase" id="RU363076"/>
    </source>
</evidence>
<evidence type="ECO:0000256" key="4">
    <source>
        <dbReference type="ARBA" id="ARBA00022989"/>
    </source>
</evidence>
<keyword evidence="6" id="KW-1003">Cell membrane</keyword>
<accession>A0AAU6PHQ4</accession>
<dbReference type="InterPro" id="IPR045214">
    <property type="entry name" value="Surf1/Surf4"/>
</dbReference>
<dbReference type="PANTHER" id="PTHR23427">
    <property type="entry name" value="SURFEIT LOCUS PROTEIN"/>
    <property type="match status" value="1"/>
</dbReference>
<comment type="subcellular location">
    <subcellularLocation>
        <location evidence="6">Cell membrane</location>
        <topology evidence="6">Multi-pass membrane protein</topology>
    </subcellularLocation>
    <subcellularLocation>
        <location evidence="1">Membrane</location>
    </subcellularLocation>
</comment>